<dbReference type="NCBIfam" id="NF001938">
    <property type="entry name" value="PRK00714.1-5"/>
    <property type="match status" value="1"/>
</dbReference>
<dbReference type="InterPro" id="IPR020084">
    <property type="entry name" value="NUDIX_hydrolase_CS"/>
</dbReference>
<reference evidence="6" key="2">
    <citation type="submission" date="2021-04" db="EMBL/GenBank/DDBJ databases">
        <authorList>
            <person name="Gilroy R."/>
        </authorList>
    </citation>
    <scope>NUCLEOTIDE SEQUENCE</scope>
    <source>
        <strain evidence="6">CHK160-9182</strain>
    </source>
</reference>
<comment type="cofactor">
    <cofactor evidence="1">
        <name>Mn(2+)</name>
        <dbReference type="ChEBI" id="CHEBI:29035"/>
    </cofactor>
</comment>
<proteinExistence type="inferred from homology"/>
<dbReference type="EMBL" id="DXHP01000163">
    <property type="protein sequence ID" value="HIW07098.1"/>
    <property type="molecule type" value="Genomic_DNA"/>
</dbReference>
<dbReference type="PROSITE" id="PS51462">
    <property type="entry name" value="NUDIX"/>
    <property type="match status" value="1"/>
</dbReference>
<evidence type="ECO:0000256" key="4">
    <source>
        <dbReference type="HAMAP-Rule" id="MF_00298"/>
    </source>
</evidence>
<evidence type="ECO:0000259" key="5">
    <source>
        <dbReference type="PROSITE" id="PS51462"/>
    </source>
</evidence>
<keyword evidence="3 4" id="KW-0378">Hydrolase</keyword>
<reference evidence="6" key="1">
    <citation type="journal article" date="2021" name="PeerJ">
        <title>Extensive microbial diversity within the chicken gut microbiome revealed by metagenomics and culture.</title>
        <authorList>
            <person name="Gilroy R."/>
            <person name="Ravi A."/>
            <person name="Getino M."/>
            <person name="Pursley I."/>
            <person name="Horton D.L."/>
            <person name="Alikhan N.F."/>
            <person name="Baker D."/>
            <person name="Gharbi K."/>
            <person name="Hall N."/>
            <person name="Watson M."/>
            <person name="Adriaenssens E.M."/>
            <person name="Foster-Nyarko E."/>
            <person name="Jarju S."/>
            <person name="Secka A."/>
            <person name="Antonio M."/>
            <person name="Oren A."/>
            <person name="Chaudhuri R.R."/>
            <person name="La Ragione R."/>
            <person name="Hildebrand F."/>
            <person name="Pallen M.J."/>
        </authorList>
    </citation>
    <scope>NUCLEOTIDE SEQUENCE</scope>
    <source>
        <strain evidence="6">CHK160-9182</strain>
    </source>
</reference>
<comment type="function">
    <text evidence="4">Accelerates the degradation of transcripts by removing pyrophosphate from the 5'-end of triphosphorylated RNA, leading to a more labile monophosphorylated state that can stimulate subsequent ribonuclease cleavage.</text>
</comment>
<evidence type="ECO:0000313" key="6">
    <source>
        <dbReference type="EMBL" id="HIW07098.1"/>
    </source>
</evidence>
<dbReference type="SUPFAM" id="SSF55811">
    <property type="entry name" value="Nudix"/>
    <property type="match status" value="1"/>
</dbReference>
<dbReference type="InterPro" id="IPR015797">
    <property type="entry name" value="NUDIX_hydrolase-like_dom_sf"/>
</dbReference>
<name>A0A9D1TUC4_9GAMM</name>
<dbReference type="InterPro" id="IPR000086">
    <property type="entry name" value="NUDIX_hydrolase_dom"/>
</dbReference>
<dbReference type="Pfam" id="PF00293">
    <property type="entry name" value="NUDIX"/>
    <property type="match status" value="1"/>
</dbReference>
<dbReference type="HAMAP" id="MF_00298">
    <property type="entry name" value="Nudix_RppH"/>
    <property type="match status" value="1"/>
</dbReference>
<evidence type="ECO:0000313" key="7">
    <source>
        <dbReference type="Proteomes" id="UP000823934"/>
    </source>
</evidence>
<dbReference type="GO" id="GO:0016462">
    <property type="term" value="F:pyrophosphatase activity"/>
    <property type="evidence" value="ECO:0007669"/>
    <property type="project" value="UniProtKB-ARBA"/>
</dbReference>
<dbReference type="InterPro" id="IPR020476">
    <property type="entry name" value="Nudix_hydrolase"/>
</dbReference>
<feature type="short sequence motif" description="Nudix box" evidence="4">
    <location>
        <begin position="39"/>
        <end position="60"/>
    </location>
</feature>
<dbReference type="Gene3D" id="3.90.79.10">
    <property type="entry name" value="Nucleoside Triphosphate Pyrophosphohydrolase"/>
    <property type="match status" value="1"/>
</dbReference>
<protein>
    <recommendedName>
        <fullName evidence="4">RNA pyrophosphohydrolase</fullName>
        <ecNumber evidence="4">3.6.1.-</ecNumber>
    </recommendedName>
    <alternativeName>
        <fullName evidence="4">(Di)nucleoside polyphosphate hydrolase</fullName>
    </alternativeName>
</protein>
<evidence type="ECO:0000256" key="3">
    <source>
        <dbReference type="ARBA" id="ARBA00022801"/>
    </source>
</evidence>
<comment type="cofactor">
    <cofactor evidence="4">
        <name>a divalent metal cation</name>
        <dbReference type="ChEBI" id="CHEBI:60240"/>
    </cofactor>
</comment>
<dbReference type="CDD" id="cd03671">
    <property type="entry name" value="NUDIX_Ap4A_hydrolase_plant_like"/>
    <property type="match status" value="1"/>
</dbReference>
<dbReference type="EC" id="3.6.1.-" evidence="4"/>
<comment type="cofactor">
    <cofactor evidence="2">
        <name>Mg(2+)</name>
        <dbReference type="ChEBI" id="CHEBI:18420"/>
    </cofactor>
</comment>
<accession>A0A9D1TUC4</accession>
<dbReference type="NCBIfam" id="NF001937">
    <property type="entry name" value="PRK00714.1-4"/>
    <property type="match status" value="1"/>
</dbReference>
<organism evidence="6 7">
    <name type="scientific">Candidatus Ignatzschineria merdigallinarum</name>
    <dbReference type="NCBI Taxonomy" id="2838621"/>
    <lineage>
        <taxon>Bacteria</taxon>
        <taxon>Pseudomonadati</taxon>
        <taxon>Pseudomonadota</taxon>
        <taxon>Gammaproteobacteria</taxon>
        <taxon>Cardiobacteriales</taxon>
        <taxon>Ignatzschineriaceae</taxon>
        <taxon>Ignatzschineria</taxon>
    </lineage>
</organism>
<comment type="caution">
    <text evidence="6">The sequence shown here is derived from an EMBL/GenBank/DDBJ whole genome shotgun (WGS) entry which is preliminary data.</text>
</comment>
<evidence type="ECO:0000256" key="2">
    <source>
        <dbReference type="ARBA" id="ARBA00001946"/>
    </source>
</evidence>
<dbReference type="InterPro" id="IPR022927">
    <property type="entry name" value="RppH"/>
</dbReference>
<dbReference type="PRINTS" id="PR00502">
    <property type="entry name" value="NUDIXFAMILY"/>
</dbReference>
<gene>
    <name evidence="4" type="primary">rppH</name>
    <name evidence="4" type="synonym">nudH</name>
    <name evidence="6" type="ORF">H9889_07205</name>
</gene>
<dbReference type="PANTHER" id="PTHR43736:SF1">
    <property type="entry name" value="DIHYDRONEOPTERIN TRIPHOSPHATE DIPHOSPHATASE"/>
    <property type="match status" value="1"/>
</dbReference>
<sequence>MIDNDGFRANVGIILCNQNQQLFWGHRIGQLDAWQFPQGGIDPNETPEDAMYRELYEEVGLRPEHIKILGRTDRWLRYRLPHNLIRRNPTNEQRTCIGQKQVWFMLEFVGTEDDFNLNAVDQPEFDLYKWVDYWLPLRDVIHFKRKVYDKALTELAPLIFEDTLPKKPKELRSRRRHSLFRMQSRKSTIKESNGRKNISYEERSIIIEKSTY</sequence>
<comment type="similarity">
    <text evidence="4">Belongs to the Nudix hydrolase family. RppH subfamily.</text>
</comment>
<dbReference type="PROSITE" id="PS00893">
    <property type="entry name" value="NUDIX_BOX"/>
    <property type="match status" value="1"/>
</dbReference>
<dbReference type="Proteomes" id="UP000823934">
    <property type="component" value="Unassembled WGS sequence"/>
</dbReference>
<dbReference type="PANTHER" id="PTHR43736">
    <property type="entry name" value="ADP-RIBOSE PYROPHOSPHATASE"/>
    <property type="match status" value="1"/>
</dbReference>
<dbReference type="AlphaFoldDB" id="A0A9D1TUC4"/>
<evidence type="ECO:0000256" key="1">
    <source>
        <dbReference type="ARBA" id="ARBA00001936"/>
    </source>
</evidence>
<feature type="domain" description="Nudix hydrolase" evidence="5">
    <location>
        <begin position="6"/>
        <end position="153"/>
    </location>
</feature>